<accession>D7C378</accession>
<evidence type="ECO:0000313" key="7">
    <source>
        <dbReference type="Proteomes" id="UP000000377"/>
    </source>
</evidence>
<dbReference type="InterPro" id="IPR028994">
    <property type="entry name" value="Integrin_alpha_N"/>
</dbReference>
<dbReference type="PRINTS" id="PR01185">
    <property type="entry name" value="INTEGRINA"/>
</dbReference>
<keyword evidence="2" id="KW-0677">Repeat</keyword>
<keyword evidence="1 5" id="KW-0732">Signal</keyword>
<evidence type="ECO:0000256" key="2">
    <source>
        <dbReference type="ARBA" id="ARBA00022737"/>
    </source>
</evidence>
<dbReference type="SMART" id="SM00191">
    <property type="entry name" value="Int_alpha"/>
    <property type="match status" value="5"/>
</dbReference>
<sequence length="488" mass="47950">MRRRLLSVGAVTAVVTAVVTGVALAGTSHIAASTGDPGGGSDAMNLASATAGSGKAADVDGDGYDDLAVGAPDAATKGYAKAGYVALTYGTKNGIQVSRHKGLTQSTTGVPGTPEAGDRFGSALALGDMDGDGYADLVVGASGEAIGDVKGAGSVTVVFGSATGLSTKAIAFHAPTVTARQGFGGRLALGDYNHDGRKDLAVVDGTKVDVVLGAKNLRSTPTPKITRITPPGGGAGTGGISSGDINGDGYDDLVTVAYFDDPADEGTLGVLPGSRTGLKSTPLGRNVGLPFAGYKAVVGDINGDGKADVVIDTGFSDGPDDYLLRTFPGSASGLDAAGAVVWNGDPHQGTAARLADVNGDRHADLLIGDPNANDSDGFSNAGALTVVPGSANWLTASKAQTLSLDTKGVVGVAETGDLFGSAMAPGDYNGDGTADLAVGARGKWRGTGAVSMLYGGGDGLTGAGSILFGPDSFGYEAVKASFGAALSG</sequence>
<evidence type="ECO:0000256" key="5">
    <source>
        <dbReference type="SAM" id="SignalP"/>
    </source>
</evidence>
<dbReference type="SUPFAM" id="SSF69318">
    <property type="entry name" value="Integrin alpha N-terminal domain"/>
    <property type="match status" value="2"/>
</dbReference>
<gene>
    <name evidence="6" type="ordered locus">SBI_05020</name>
</gene>
<evidence type="ECO:0000256" key="1">
    <source>
        <dbReference type="ARBA" id="ARBA00022729"/>
    </source>
</evidence>
<dbReference type="GO" id="GO:0008305">
    <property type="term" value="C:integrin complex"/>
    <property type="evidence" value="ECO:0007669"/>
    <property type="project" value="InterPro"/>
</dbReference>
<dbReference type="PANTHER" id="PTHR23221">
    <property type="entry name" value="GLYCOSYLPHOSPHATIDYLINOSITOL PHOSPHOLIPASE D"/>
    <property type="match status" value="1"/>
</dbReference>
<dbReference type="AlphaFoldDB" id="D7C378"/>
<dbReference type="PATRIC" id="fig|749414.3.peg.5191"/>
<dbReference type="EMBL" id="CP002047">
    <property type="protein sequence ID" value="ADI08140.1"/>
    <property type="molecule type" value="Genomic_DNA"/>
</dbReference>
<dbReference type="HOGENOM" id="CLU_016303_1_0_11"/>
<dbReference type="PROSITE" id="PS51470">
    <property type="entry name" value="FG_GAP"/>
    <property type="match status" value="2"/>
</dbReference>
<keyword evidence="3" id="KW-0378">Hydrolase</keyword>
<name>D7C378_STRBB</name>
<dbReference type="Pfam" id="PF01839">
    <property type="entry name" value="FG-GAP"/>
    <property type="match status" value="3"/>
</dbReference>
<dbReference type="eggNOG" id="COG5555">
    <property type="taxonomic scope" value="Bacteria"/>
</dbReference>
<dbReference type="GO" id="GO:0007155">
    <property type="term" value="P:cell adhesion"/>
    <property type="evidence" value="ECO:0007669"/>
    <property type="project" value="InterPro"/>
</dbReference>
<reference evidence="6 7" key="1">
    <citation type="journal article" date="2010" name="J. Bacteriol.">
        <title>Genome sequence of the milbemycin-producing bacterium Streptomyces bingchenggensis.</title>
        <authorList>
            <person name="Wang X.J."/>
            <person name="Yan Y.J."/>
            <person name="Zhang B."/>
            <person name="An J."/>
            <person name="Wang J.J."/>
            <person name="Tian J."/>
            <person name="Jiang L."/>
            <person name="Chen Y.H."/>
            <person name="Huang S.X."/>
            <person name="Yin M."/>
            <person name="Zhang J."/>
            <person name="Gao A.L."/>
            <person name="Liu C.X."/>
            <person name="Zhu Z.X."/>
            <person name="Xiang W.S."/>
        </authorList>
    </citation>
    <scope>NUCLEOTIDE SEQUENCE [LARGE SCALE GENOMIC DNA]</scope>
    <source>
        <strain evidence="6 7">BCW-1</strain>
    </source>
</reference>
<dbReference type="PANTHER" id="PTHR23221:SF7">
    <property type="entry name" value="PHOSPHATIDYLINOSITOL-GLYCAN-SPECIFIC PHOSPHOLIPASE D"/>
    <property type="match status" value="1"/>
</dbReference>
<dbReference type="Pfam" id="PF13517">
    <property type="entry name" value="FG-GAP_3"/>
    <property type="match status" value="1"/>
</dbReference>
<evidence type="ECO:0000256" key="4">
    <source>
        <dbReference type="ARBA" id="ARBA00023180"/>
    </source>
</evidence>
<feature type="signal peptide" evidence="5">
    <location>
        <begin position="1"/>
        <end position="25"/>
    </location>
</feature>
<protein>
    <submittedName>
        <fullName evidence="6">Integrin-like protein</fullName>
    </submittedName>
</protein>
<evidence type="ECO:0000256" key="3">
    <source>
        <dbReference type="ARBA" id="ARBA00022801"/>
    </source>
</evidence>
<dbReference type="GO" id="GO:0007229">
    <property type="term" value="P:integrin-mediated signaling pathway"/>
    <property type="evidence" value="ECO:0007669"/>
    <property type="project" value="UniProtKB-KW"/>
</dbReference>
<dbReference type="InterPro" id="IPR013519">
    <property type="entry name" value="Int_alpha_beta-p"/>
</dbReference>
<keyword evidence="4" id="KW-0325">Glycoprotein</keyword>
<dbReference type="InterPro" id="IPR013517">
    <property type="entry name" value="FG-GAP"/>
</dbReference>
<dbReference type="KEGG" id="sbh:SBI_05020"/>
<dbReference type="Proteomes" id="UP000000377">
    <property type="component" value="Chromosome"/>
</dbReference>
<organism evidence="6 7">
    <name type="scientific">Streptomyces bingchenggensis (strain BCW-1)</name>
    <dbReference type="NCBI Taxonomy" id="749414"/>
    <lineage>
        <taxon>Bacteria</taxon>
        <taxon>Bacillati</taxon>
        <taxon>Actinomycetota</taxon>
        <taxon>Actinomycetes</taxon>
        <taxon>Kitasatosporales</taxon>
        <taxon>Streptomycetaceae</taxon>
        <taxon>Streptomyces</taxon>
    </lineage>
</organism>
<evidence type="ECO:0000313" key="6">
    <source>
        <dbReference type="EMBL" id="ADI08140.1"/>
    </source>
</evidence>
<proteinExistence type="predicted"/>
<dbReference type="RefSeq" id="WP_014177607.1">
    <property type="nucleotide sequence ID" value="NC_016582.1"/>
</dbReference>
<dbReference type="GO" id="GO:0016787">
    <property type="term" value="F:hydrolase activity"/>
    <property type="evidence" value="ECO:0007669"/>
    <property type="project" value="UniProtKB-KW"/>
</dbReference>
<keyword evidence="7" id="KW-1185">Reference proteome</keyword>
<feature type="chain" id="PRO_5003094021" evidence="5">
    <location>
        <begin position="26"/>
        <end position="488"/>
    </location>
</feature>
<dbReference type="STRING" id="749414.SBI_05020"/>
<keyword evidence="6" id="KW-0401">Integrin</keyword>
<dbReference type="InterPro" id="IPR000413">
    <property type="entry name" value="Integrin_alpha"/>
</dbReference>
<dbReference type="Gene3D" id="2.130.10.130">
    <property type="entry name" value="Integrin alpha, N-terminal"/>
    <property type="match status" value="4"/>
</dbReference>